<organism evidence="1 2">
    <name type="scientific">Liparis tanakae</name>
    <name type="common">Tanaka's snailfish</name>
    <dbReference type="NCBI Taxonomy" id="230148"/>
    <lineage>
        <taxon>Eukaryota</taxon>
        <taxon>Metazoa</taxon>
        <taxon>Chordata</taxon>
        <taxon>Craniata</taxon>
        <taxon>Vertebrata</taxon>
        <taxon>Euteleostomi</taxon>
        <taxon>Actinopterygii</taxon>
        <taxon>Neopterygii</taxon>
        <taxon>Teleostei</taxon>
        <taxon>Neoteleostei</taxon>
        <taxon>Acanthomorphata</taxon>
        <taxon>Eupercaria</taxon>
        <taxon>Perciformes</taxon>
        <taxon>Cottioidei</taxon>
        <taxon>Cottales</taxon>
        <taxon>Liparidae</taxon>
        <taxon>Liparis</taxon>
    </lineage>
</organism>
<sequence length="91" mass="10172">MWTELNFSINGIIARLMCRLLEQNRRSTQGQTIGCWVADHGYFLLFESMLDSVLYARDRYLADGGSGGSHLLFTANSLVSQRVGPSKWAAT</sequence>
<accession>A0A4Z2EKJ0</accession>
<dbReference type="GO" id="GO:0032259">
    <property type="term" value="P:methylation"/>
    <property type="evidence" value="ECO:0007669"/>
    <property type="project" value="UniProtKB-KW"/>
</dbReference>
<evidence type="ECO:0000313" key="2">
    <source>
        <dbReference type="Proteomes" id="UP000314294"/>
    </source>
</evidence>
<dbReference type="EMBL" id="SRLO01005785">
    <property type="protein sequence ID" value="TNN29319.1"/>
    <property type="molecule type" value="Genomic_DNA"/>
</dbReference>
<gene>
    <name evidence="1" type="primary">PRMT3_1</name>
    <name evidence="1" type="ORF">EYF80_060533</name>
</gene>
<dbReference type="OrthoDB" id="7848332at2759"/>
<dbReference type="InterPro" id="IPR029063">
    <property type="entry name" value="SAM-dependent_MTases_sf"/>
</dbReference>
<dbReference type="AlphaFoldDB" id="A0A4Z2EKJ0"/>
<protein>
    <submittedName>
        <fullName evidence="1">Protein arginine N-methyltransferase 3</fullName>
    </submittedName>
</protein>
<dbReference type="Gene3D" id="3.40.50.150">
    <property type="entry name" value="Vaccinia Virus protein VP39"/>
    <property type="match status" value="1"/>
</dbReference>
<keyword evidence="2" id="KW-1185">Reference proteome</keyword>
<comment type="caution">
    <text evidence="1">The sequence shown here is derived from an EMBL/GenBank/DDBJ whole genome shotgun (WGS) entry which is preliminary data.</text>
</comment>
<dbReference type="Proteomes" id="UP000314294">
    <property type="component" value="Unassembled WGS sequence"/>
</dbReference>
<dbReference type="GO" id="GO:0008168">
    <property type="term" value="F:methyltransferase activity"/>
    <property type="evidence" value="ECO:0007669"/>
    <property type="project" value="UniProtKB-KW"/>
</dbReference>
<name>A0A4Z2EKJ0_9TELE</name>
<proteinExistence type="predicted"/>
<keyword evidence="1" id="KW-0489">Methyltransferase</keyword>
<keyword evidence="1" id="KW-0808">Transferase</keyword>
<evidence type="ECO:0000313" key="1">
    <source>
        <dbReference type="EMBL" id="TNN29319.1"/>
    </source>
</evidence>
<reference evidence="1 2" key="1">
    <citation type="submission" date="2019-03" db="EMBL/GenBank/DDBJ databases">
        <title>First draft genome of Liparis tanakae, snailfish: a comprehensive survey of snailfish specific genes.</title>
        <authorList>
            <person name="Kim W."/>
            <person name="Song I."/>
            <person name="Jeong J.-H."/>
            <person name="Kim D."/>
            <person name="Kim S."/>
            <person name="Ryu S."/>
            <person name="Song J.Y."/>
            <person name="Lee S.K."/>
        </authorList>
    </citation>
    <scope>NUCLEOTIDE SEQUENCE [LARGE SCALE GENOMIC DNA]</scope>
    <source>
        <tissue evidence="1">Muscle</tissue>
    </source>
</reference>